<dbReference type="Proteomes" id="UP001497700">
    <property type="component" value="Unassembled WGS sequence"/>
</dbReference>
<organism evidence="1 2">
    <name type="scientific">Hypoxylon rubiginosum</name>
    <dbReference type="NCBI Taxonomy" id="110542"/>
    <lineage>
        <taxon>Eukaryota</taxon>
        <taxon>Fungi</taxon>
        <taxon>Dikarya</taxon>
        <taxon>Ascomycota</taxon>
        <taxon>Pezizomycotina</taxon>
        <taxon>Sordariomycetes</taxon>
        <taxon>Xylariomycetidae</taxon>
        <taxon>Xylariales</taxon>
        <taxon>Hypoxylaceae</taxon>
        <taxon>Hypoxylon</taxon>
    </lineage>
</organism>
<proteinExistence type="predicted"/>
<evidence type="ECO:0000313" key="1">
    <source>
        <dbReference type="EMBL" id="KAI4870812.1"/>
    </source>
</evidence>
<protein>
    <submittedName>
        <fullName evidence="1">Uncharacterized protein</fullName>
    </submittedName>
</protein>
<reference evidence="1 2" key="1">
    <citation type="journal article" date="2022" name="New Phytol.">
        <title>Ecological generalism drives hyperdiversity of secondary metabolite gene clusters in xylarialean endophytes.</title>
        <authorList>
            <person name="Franco M.E.E."/>
            <person name="Wisecaver J.H."/>
            <person name="Arnold A.E."/>
            <person name="Ju Y.M."/>
            <person name="Slot J.C."/>
            <person name="Ahrendt S."/>
            <person name="Moore L.P."/>
            <person name="Eastman K.E."/>
            <person name="Scott K."/>
            <person name="Konkel Z."/>
            <person name="Mondo S.J."/>
            <person name="Kuo A."/>
            <person name="Hayes R.D."/>
            <person name="Haridas S."/>
            <person name="Andreopoulos B."/>
            <person name="Riley R."/>
            <person name="LaButti K."/>
            <person name="Pangilinan J."/>
            <person name="Lipzen A."/>
            <person name="Amirebrahimi M."/>
            <person name="Yan J."/>
            <person name="Adam C."/>
            <person name="Keymanesh K."/>
            <person name="Ng V."/>
            <person name="Louie K."/>
            <person name="Northen T."/>
            <person name="Drula E."/>
            <person name="Henrissat B."/>
            <person name="Hsieh H.M."/>
            <person name="Youens-Clark K."/>
            <person name="Lutzoni F."/>
            <person name="Miadlikowska J."/>
            <person name="Eastwood D.C."/>
            <person name="Hamelin R.C."/>
            <person name="Grigoriev I.V."/>
            <person name="U'Ren J.M."/>
        </authorList>
    </citation>
    <scope>NUCLEOTIDE SEQUENCE [LARGE SCALE GENOMIC DNA]</scope>
    <source>
        <strain evidence="1 2">CBS 119005</strain>
    </source>
</reference>
<keyword evidence="2" id="KW-1185">Reference proteome</keyword>
<evidence type="ECO:0000313" key="2">
    <source>
        <dbReference type="Proteomes" id="UP001497700"/>
    </source>
</evidence>
<dbReference type="EMBL" id="MU393422">
    <property type="protein sequence ID" value="KAI4870812.1"/>
    <property type="molecule type" value="Genomic_DNA"/>
</dbReference>
<comment type="caution">
    <text evidence="1">The sequence shown here is derived from an EMBL/GenBank/DDBJ whole genome shotgun (WGS) entry which is preliminary data.</text>
</comment>
<accession>A0ACB9ZHF4</accession>
<name>A0ACB9ZHF4_9PEZI</name>
<gene>
    <name evidence="1" type="ORF">F4820DRAFT_145594</name>
</gene>
<sequence length="494" mass="54579">MADESFASASTSAANATGRVSPLAGNAPPGFGLRRAATVGQTASIRRRSTLNAGSPTGENSFADIRRRSSTYSDFSLNDARKDLETSADELFNPSKSGPKTTDKSPYVYLPLALALLPAVAGIFFENGSAFFTDLILLSLAAVFLHWSVTQPWDWYQSAQQMRIVRDEIMTESVFESDSDSEPPAATDTAAVLDKVPEETERQKEPDEVVEEPPDRRGKQWKERRAAALHELYFHELAALAWCFAFPMLGAYLLHTIRGQLSRPSEGLVSDYNLTIFICAAEIRPVSHLIRMLQNRTLRIQRMVANNPYENHVVTMEQFELLSSRLDDLAARGAPANSTSNISTRPDVPQSKLVENAVAKEIHSSIQPELDALNRAMRRYEKKLTLLACQTDNRIEYVDYRLNDAIALAAVAAKNSKSQWGLGTWFIEKIITVILLPIQAVIAVLTFPFRTASALLSRKSGSSPEKSPRAARNGKVPAQGRNGSNRVPTRVSKR</sequence>